<accession>A0A9W8BDN0</accession>
<organism evidence="2 3">
    <name type="scientific">Coemansia thaxteri</name>
    <dbReference type="NCBI Taxonomy" id="2663907"/>
    <lineage>
        <taxon>Eukaryota</taxon>
        <taxon>Fungi</taxon>
        <taxon>Fungi incertae sedis</taxon>
        <taxon>Zoopagomycota</taxon>
        <taxon>Kickxellomycotina</taxon>
        <taxon>Kickxellomycetes</taxon>
        <taxon>Kickxellales</taxon>
        <taxon>Kickxellaceae</taxon>
        <taxon>Coemansia</taxon>
    </lineage>
</organism>
<dbReference type="AlphaFoldDB" id="A0A9W8BDN0"/>
<reference evidence="2" key="1">
    <citation type="submission" date="2022-07" db="EMBL/GenBank/DDBJ databases">
        <title>Phylogenomic reconstructions and comparative analyses of Kickxellomycotina fungi.</title>
        <authorList>
            <person name="Reynolds N.K."/>
            <person name="Stajich J.E."/>
            <person name="Barry K."/>
            <person name="Grigoriev I.V."/>
            <person name="Crous P."/>
            <person name="Smith M.E."/>
        </authorList>
    </citation>
    <scope>NUCLEOTIDE SEQUENCE</scope>
    <source>
        <strain evidence="2">IMI 214461</strain>
    </source>
</reference>
<evidence type="ECO:0000313" key="3">
    <source>
        <dbReference type="Proteomes" id="UP001150907"/>
    </source>
</evidence>
<evidence type="ECO:0000259" key="1">
    <source>
        <dbReference type="Pfam" id="PF10382"/>
    </source>
</evidence>
<dbReference type="Proteomes" id="UP001150907">
    <property type="component" value="Unassembled WGS sequence"/>
</dbReference>
<dbReference type="PANTHER" id="PTHR28535">
    <property type="entry name" value="ZINC FINGER GRF-TYPE CONTAINING 1"/>
    <property type="match status" value="1"/>
</dbReference>
<dbReference type="Pfam" id="PF10382">
    <property type="entry name" value="ZGRF1-like_N"/>
    <property type="match status" value="2"/>
</dbReference>
<protein>
    <recommendedName>
        <fullName evidence="1">5'-3' DNA helicase ZGRF1-like N-terminal domain-containing protein</fullName>
    </recommendedName>
</protein>
<dbReference type="OrthoDB" id="6513042at2759"/>
<dbReference type="EMBL" id="JANBQF010000710">
    <property type="protein sequence ID" value="KAJ1999426.1"/>
    <property type="molecule type" value="Genomic_DNA"/>
</dbReference>
<proteinExistence type="predicted"/>
<dbReference type="InterPro" id="IPR052800">
    <property type="entry name" value="DNA_Repair_Helicase_ZGRF1"/>
</dbReference>
<evidence type="ECO:0000313" key="2">
    <source>
        <dbReference type="EMBL" id="KAJ1999426.1"/>
    </source>
</evidence>
<dbReference type="PANTHER" id="PTHR28535:SF1">
    <property type="entry name" value="PROTEIN ZGRF1"/>
    <property type="match status" value="1"/>
</dbReference>
<dbReference type="InterPro" id="IPR018838">
    <property type="entry name" value="ZGRF1-like_N"/>
</dbReference>
<feature type="non-terminal residue" evidence="2">
    <location>
        <position position="301"/>
    </location>
</feature>
<dbReference type="GO" id="GO:0005634">
    <property type="term" value="C:nucleus"/>
    <property type="evidence" value="ECO:0007669"/>
    <property type="project" value="TreeGrafter"/>
</dbReference>
<dbReference type="GO" id="GO:0035861">
    <property type="term" value="C:site of double-strand break"/>
    <property type="evidence" value="ECO:0007669"/>
    <property type="project" value="TreeGrafter"/>
</dbReference>
<keyword evidence="3" id="KW-1185">Reference proteome</keyword>
<name>A0A9W8BDN0_9FUNG</name>
<comment type="caution">
    <text evidence="2">The sequence shown here is derived from an EMBL/GenBank/DDBJ whole genome shotgun (WGS) entry which is preliminary data.</text>
</comment>
<gene>
    <name evidence="2" type="ORF">H4R26_005073</name>
</gene>
<dbReference type="GO" id="GO:0006302">
    <property type="term" value="P:double-strand break repair"/>
    <property type="evidence" value="ECO:0007669"/>
    <property type="project" value="TreeGrafter"/>
</dbReference>
<feature type="domain" description="5'-3' DNA helicase ZGRF1-like N-terminal" evidence="1">
    <location>
        <begin position="160"/>
        <end position="235"/>
    </location>
</feature>
<sequence>MRIFTALYTHQKQKKAKTWQEGTARYNNESNELLLFDSSSQRMASYRLRAKDEIELSKEYDIGRFLLTLEEEQGQAGDDSTVVKGREAPSATPLLASGARDSGLGALKRAKKLPSLIKPIKIKSNTAAEAAATTAAASSADLPGPGTKSELPLESKSDAMEYSVFHTTQKVKKVKAWAEGTLMLYPSDHRIVLKSEDGSTLTSTRLPKSKALEVGGELDVGHYLVQIECIRGQEDSSKLDCASPGPQLQGALKRRNDATAGSAVASAKTPRLEVARKGLQRVKLQKRVSDTHLPDTPAIAV</sequence>
<feature type="domain" description="5'-3' DNA helicase ZGRF1-like N-terminal" evidence="1">
    <location>
        <begin position="4"/>
        <end position="77"/>
    </location>
</feature>